<dbReference type="SUPFAM" id="SSF46785">
    <property type="entry name" value="Winged helix' DNA-binding domain"/>
    <property type="match status" value="1"/>
</dbReference>
<dbReference type="Proteomes" id="UP000256661">
    <property type="component" value="Unassembled WGS sequence"/>
</dbReference>
<evidence type="ECO:0000256" key="3">
    <source>
        <dbReference type="ARBA" id="ARBA00023163"/>
    </source>
</evidence>
<dbReference type="InterPro" id="IPR051011">
    <property type="entry name" value="Metal_resp_trans_reg"/>
</dbReference>
<dbReference type="EMBL" id="QTTT01000001">
    <property type="protein sequence ID" value="REF00510.1"/>
    <property type="molecule type" value="Genomic_DNA"/>
</dbReference>
<keyword evidence="2" id="KW-0238">DNA-binding</keyword>
<accession>A0A3D9SX29</accession>
<dbReference type="InterPro" id="IPR036873">
    <property type="entry name" value="Rhodanese-like_dom_sf"/>
</dbReference>
<dbReference type="GO" id="GO:0003677">
    <property type="term" value="F:DNA binding"/>
    <property type="evidence" value="ECO:0007669"/>
    <property type="project" value="UniProtKB-KW"/>
</dbReference>
<dbReference type="CDD" id="cd00158">
    <property type="entry name" value="RHOD"/>
    <property type="match status" value="1"/>
</dbReference>
<dbReference type="FunFam" id="3.40.250.10:FF:000039">
    <property type="entry name" value="ArsR family transcriptional regulator"/>
    <property type="match status" value="1"/>
</dbReference>
<evidence type="ECO:0000313" key="7">
    <source>
        <dbReference type="Proteomes" id="UP000256661"/>
    </source>
</evidence>
<feature type="domain" description="Rhodanese" evidence="4">
    <location>
        <begin position="130"/>
        <end position="219"/>
    </location>
</feature>
<dbReference type="Gene3D" id="3.40.250.10">
    <property type="entry name" value="Rhodanese-like domain"/>
    <property type="match status" value="1"/>
</dbReference>
<dbReference type="PROSITE" id="PS50206">
    <property type="entry name" value="RHODANESE_3"/>
    <property type="match status" value="1"/>
</dbReference>
<evidence type="ECO:0000256" key="2">
    <source>
        <dbReference type="ARBA" id="ARBA00023125"/>
    </source>
</evidence>
<feature type="domain" description="HTH arsR-type" evidence="5">
    <location>
        <begin position="6"/>
        <end position="100"/>
    </location>
</feature>
<dbReference type="AlphaFoldDB" id="A0A3D9SX29"/>
<dbReference type="Pfam" id="PF01022">
    <property type="entry name" value="HTH_5"/>
    <property type="match status" value="1"/>
</dbReference>
<gene>
    <name evidence="6" type="ORF">DFJ69_6054</name>
</gene>
<dbReference type="CDD" id="cd00090">
    <property type="entry name" value="HTH_ARSR"/>
    <property type="match status" value="1"/>
</dbReference>
<protein>
    <submittedName>
        <fullName evidence="6">ArsR family transcriptional regulator</fullName>
    </submittedName>
</protein>
<sequence>MEERARKSALYEQFAQVGKALGNPARLELLELLAQGERSVEELSAASGMKLSNTSAQLRALAQAGLVTTRRDGVRVYYRPAGDDVTALIEHVQTFAVRRLAEAERAAHAYLGDLTALEPVGLDELARRSEAGEVVVLDVRPASEFEAGHIPGAIGIPHDQIASRLAELPSDAEIVAYCRGRYCVFAPQAVRVLHEHGFTARIADGGVPEWRRTGRPLATAR</sequence>
<name>A0A3D9SX29_9ACTN</name>
<dbReference type="InterPro" id="IPR001763">
    <property type="entry name" value="Rhodanese-like_dom"/>
</dbReference>
<organism evidence="6 7">
    <name type="scientific">Thermomonospora umbrina</name>
    <dbReference type="NCBI Taxonomy" id="111806"/>
    <lineage>
        <taxon>Bacteria</taxon>
        <taxon>Bacillati</taxon>
        <taxon>Actinomycetota</taxon>
        <taxon>Actinomycetes</taxon>
        <taxon>Streptosporangiales</taxon>
        <taxon>Thermomonosporaceae</taxon>
        <taxon>Thermomonospora</taxon>
    </lineage>
</organism>
<dbReference type="SMART" id="SM00418">
    <property type="entry name" value="HTH_ARSR"/>
    <property type="match status" value="1"/>
</dbReference>
<dbReference type="SMART" id="SM00450">
    <property type="entry name" value="RHOD"/>
    <property type="match status" value="1"/>
</dbReference>
<evidence type="ECO:0000313" key="6">
    <source>
        <dbReference type="EMBL" id="REF00510.1"/>
    </source>
</evidence>
<reference evidence="6 7" key="1">
    <citation type="submission" date="2018-08" db="EMBL/GenBank/DDBJ databases">
        <title>Sequencing the genomes of 1000 actinobacteria strains.</title>
        <authorList>
            <person name="Klenk H.-P."/>
        </authorList>
    </citation>
    <scope>NUCLEOTIDE SEQUENCE [LARGE SCALE GENOMIC DNA]</scope>
    <source>
        <strain evidence="6 7">DSM 43927</strain>
    </source>
</reference>
<dbReference type="OrthoDB" id="9800872at2"/>
<dbReference type="InterPro" id="IPR011991">
    <property type="entry name" value="ArsR-like_HTH"/>
</dbReference>
<dbReference type="NCBIfam" id="NF033788">
    <property type="entry name" value="HTH_metalloreg"/>
    <property type="match status" value="1"/>
</dbReference>
<dbReference type="PRINTS" id="PR00778">
    <property type="entry name" value="HTHARSR"/>
</dbReference>
<keyword evidence="7" id="KW-1185">Reference proteome</keyword>
<evidence type="ECO:0000259" key="5">
    <source>
        <dbReference type="PROSITE" id="PS50987"/>
    </source>
</evidence>
<dbReference type="RefSeq" id="WP_116025657.1">
    <property type="nucleotide sequence ID" value="NZ_QTTT01000001.1"/>
</dbReference>
<comment type="caution">
    <text evidence="6">The sequence shown here is derived from an EMBL/GenBank/DDBJ whole genome shotgun (WGS) entry which is preliminary data.</text>
</comment>
<keyword evidence="1" id="KW-0805">Transcription regulation</keyword>
<dbReference type="InterPro" id="IPR036390">
    <property type="entry name" value="WH_DNA-bd_sf"/>
</dbReference>
<evidence type="ECO:0000259" key="4">
    <source>
        <dbReference type="PROSITE" id="PS50206"/>
    </source>
</evidence>
<dbReference type="PROSITE" id="PS50987">
    <property type="entry name" value="HTH_ARSR_2"/>
    <property type="match status" value="1"/>
</dbReference>
<dbReference type="SUPFAM" id="SSF52821">
    <property type="entry name" value="Rhodanese/Cell cycle control phosphatase"/>
    <property type="match status" value="1"/>
</dbReference>
<proteinExistence type="predicted"/>
<dbReference type="GO" id="GO:0003700">
    <property type="term" value="F:DNA-binding transcription factor activity"/>
    <property type="evidence" value="ECO:0007669"/>
    <property type="project" value="InterPro"/>
</dbReference>
<keyword evidence="3" id="KW-0804">Transcription</keyword>
<evidence type="ECO:0000256" key="1">
    <source>
        <dbReference type="ARBA" id="ARBA00023015"/>
    </source>
</evidence>
<dbReference type="PANTHER" id="PTHR43132">
    <property type="entry name" value="ARSENICAL RESISTANCE OPERON REPRESSOR ARSR-RELATED"/>
    <property type="match status" value="1"/>
</dbReference>
<dbReference type="InterPro" id="IPR001845">
    <property type="entry name" value="HTH_ArsR_DNA-bd_dom"/>
</dbReference>
<dbReference type="Pfam" id="PF00581">
    <property type="entry name" value="Rhodanese"/>
    <property type="match status" value="1"/>
</dbReference>
<dbReference type="InterPro" id="IPR036388">
    <property type="entry name" value="WH-like_DNA-bd_sf"/>
</dbReference>
<dbReference type="Gene3D" id="1.10.10.10">
    <property type="entry name" value="Winged helix-like DNA-binding domain superfamily/Winged helix DNA-binding domain"/>
    <property type="match status" value="1"/>
</dbReference>
<dbReference type="PANTHER" id="PTHR43132:SF8">
    <property type="entry name" value="HTH-TYPE TRANSCRIPTIONAL REGULATOR KMTR"/>
    <property type="match status" value="1"/>
</dbReference>